<name>A0A4V3D9V5_9PSEU</name>
<keyword evidence="2 5" id="KW-0812">Transmembrane</keyword>
<feature type="transmembrane region" description="Helical" evidence="5">
    <location>
        <begin position="73"/>
        <end position="99"/>
    </location>
</feature>
<dbReference type="InterPro" id="IPR020846">
    <property type="entry name" value="MFS_dom"/>
</dbReference>
<sequence>MTAGRATVVVASAGVLLTLVAFTTPLATLAGTAAGLGAGTGAQAWILAAMSLGCAAGLMAAGAIGDERGRRRVFVAGGAVLALTSLLAGLAPGPVWLVVLRIGQGLGGAGVMACGLGLIGQAFPTGRPRARATGAWGAALGAGVAVGPVTAAGLAALGGWRLPYLVIAAAALALAVAGRALLVESRAAHPRPLDVPGTLLLPAGIAALLAGLVQGRSDGGVPATVVLLVAAVLLLAGFVAVERRSRAPMLDLTLFRCPDFTAATIAAVGAGAGVLSLSNFVPTVLERGLGTSAVLATVVLLAWSATSAVTAYAARWLPEALTPRALLVGGLVGVAAGQVALLGLAVDSSPWRLVPGLLVAGAANGVLNAALGRQAVASVPPERTAMGSGANNTARYVGSALGITVCAVVVAGAGSGPAATLAGWDSAVVVTTVVSLACALLALAVRGRAPTS</sequence>
<keyword evidence="4 5" id="KW-0472">Membrane</keyword>
<dbReference type="InterPro" id="IPR036259">
    <property type="entry name" value="MFS_trans_sf"/>
</dbReference>
<feature type="transmembrane region" description="Helical" evidence="5">
    <location>
        <begin position="135"/>
        <end position="156"/>
    </location>
</feature>
<dbReference type="Pfam" id="PF07690">
    <property type="entry name" value="MFS_1"/>
    <property type="match status" value="1"/>
</dbReference>
<feature type="transmembrane region" description="Helical" evidence="5">
    <location>
        <begin position="219"/>
        <end position="241"/>
    </location>
</feature>
<proteinExistence type="predicted"/>
<feature type="transmembrane region" description="Helical" evidence="5">
    <location>
        <begin position="326"/>
        <end position="346"/>
    </location>
</feature>
<dbReference type="GO" id="GO:0005886">
    <property type="term" value="C:plasma membrane"/>
    <property type="evidence" value="ECO:0007669"/>
    <property type="project" value="UniProtKB-SubCell"/>
</dbReference>
<evidence type="ECO:0000259" key="6">
    <source>
        <dbReference type="PROSITE" id="PS50850"/>
    </source>
</evidence>
<dbReference type="RefSeq" id="WP_133827654.1">
    <property type="nucleotide sequence ID" value="NZ_BAABHR010000033.1"/>
</dbReference>
<comment type="subcellular location">
    <subcellularLocation>
        <location evidence="1">Cell membrane</location>
        <topology evidence="1">Multi-pass membrane protein</topology>
    </subcellularLocation>
</comment>
<feature type="transmembrane region" description="Helical" evidence="5">
    <location>
        <begin position="352"/>
        <end position="372"/>
    </location>
</feature>
<organism evidence="7 8">
    <name type="scientific">Actinomycetospora succinea</name>
    <dbReference type="NCBI Taxonomy" id="663603"/>
    <lineage>
        <taxon>Bacteria</taxon>
        <taxon>Bacillati</taxon>
        <taxon>Actinomycetota</taxon>
        <taxon>Actinomycetes</taxon>
        <taxon>Pseudonocardiales</taxon>
        <taxon>Pseudonocardiaceae</taxon>
        <taxon>Actinomycetospora</taxon>
    </lineage>
</organism>
<dbReference type="InterPro" id="IPR011701">
    <property type="entry name" value="MFS"/>
</dbReference>
<evidence type="ECO:0000313" key="7">
    <source>
        <dbReference type="EMBL" id="TDQ58872.1"/>
    </source>
</evidence>
<feature type="transmembrane region" description="Helical" evidence="5">
    <location>
        <begin position="195"/>
        <end position="213"/>
    </location>
</feature>
<feature type="transmembrane region" description="Helical" evidence="5">
    <location>
        <begin position="426"/>
        <end position="445"/>
    </location>
</feature>
<reference evidence="7 8" key="1">
    <citation type="submission" date="2019-03" db="EMBL/GenBank/DDBJ databases">
        <title>Genomic Encyclopedia of Type Strains, Phase IV (KMG-IV): sequencing the most valuable type-strain genomes for metagenomic binning, comparative biology and taxonomic classification.</title>
        <authorList>
            <person name="Goeker M."/>
        </authorList>
    </citation>
    <scope>NUCLEOTIDE SEQUENCE [LARGE SCALE GENOMIC DNA]</scope>
    <source>
        <strain evidence="7 8">DSM 45775</strain>
    </source>
</reference>
<dbReference type="Gene3D" id="1.20.1720.10">
    <property type="entry name" value="Multidrug resistance protein D"/>
    <property type="match status" value="1"/>
</dbReference>
<keyword evidence="8" id="KW-1185">Reference proteome</keyword>
<accession>A0A4V3D9V5</accession>
<dbReference type="Gene3D" id="1.20.1250.20">
    <property type="entry name" value="MFS general substrate transporter like domains"/>
    <property type="match status" value="1"/>
</dbReference>
<dbReference type="GO" id="GO:0022857">
    <property type="term" value="F:transmembrane transporter activity"/>
    <property type="evidence" value="ECO:0007669"/>
    <property type="project" value="InterPro"/>
</dbReference>
<evidence type="ECO:0000256" key="5">
    <source>
        <dbReference type="SAM" id="Phobius"/>
    </source>
</evidence>
<comment type="caution">
    <text evidence="7">The sequence shown here is derived from an EMBL/GenBank/DDBJ whole genome shotgun (WGS) entry which is preliminary data.</text>
</comment>
<feature type="transmembrane region" description="Helical" evidence="5">
    <location>
        <begin position="42"/>
        <end position="61"/>
    </location>
</feature>
<evidence type="ECO:0000256" key="4">
    <source>
        <dbReference type="ARBA" id="ARBA00023136"/>
    </source>
</evidence>
<dbReference type="PROSITE" id="PS50850">
    <property type="entry name" value="MFS"/>
    <property type="match status" value="1"/>
</dbReference>
<gene>
    <name evidence="7" type="ORF">EV188_104621</name>
</gene>
<protein>
    <submittedName>
        <fullName evidence="7">MFS transporter</fullName>
    </submittedName>
</protein>
<dbReference type="OrthoDB" id="4867914at2"/>
<feature type="transmembrane region" description="Helical" evidence="5">
    <location>
        <begin position="393"/>
        <end position="414"/>
    </location>
</feature>
<dbReference type="Proteomes" id="UP000295705">
    <property type="component" value="Unassembled WGS sequence"/>
</dbReference>
<keyword evidence="3 5" id="KW-1133">Transmembrane helix</keyword>
<dbReference type="EMBL" id="SNYO01000004">
    <property type="protein sequence ID" value="TDQ58872.1"/>
    <property type="molecule type" value="Genomic_DNA"/>
</dbReference>
<feature type="transmembrane region" description="Helical" evidence="5">
    <location>
        <begin position="105"/>
        <end position="123"/>
    </location>
</feature>
<dbReference type="PANTHER" id="PTHR42718:SF49">
    <property type="entry name" value="EXPORT PROTEIN"/>
    <property type="match status" value="1"/>
</dbReference>
<evidence type="ECO:0000256" key="3">
    <source>
        <dbReference type="ARBA" id="ARBA00022989"/>
    </source>
</evidence>
<feature type="transmembrane region" description="Helical" evidence="5">
    <location>
        <begin position="162"/>
        <end position="183"/>
    </location>
</feature>
<dbReference type="SUPFAM" id="SSF103473">
    <property type="entry name" value="MFS general substrate transporter"/>
    <property type="match status" value="1"/>
</dbReference>
<dbReference type="AlphaFoldDB" id="A0A4V3D9V5"/>
<evidence type="ECO:0000313" key="8">
    <source>
        <dbReference type="Proteomes" id="UP000295705"/>
    </source>
</evidence>
<feature type="domain" description="Major facilitator superfamily (MFS) profile" evidence="6">
    <location>
        <begin position="7"/>
        <end position="450"/>
    </location>
</feature>
<feature type="transmembrane region" description="Helical" evidence="5">
    <location>
        <begin position="262"/>
        <end position="281"/>
    </location>
</feature>
<feature type="transmembrane region" description="Helical" evidence="5">
    <location>
        <begin position="293"/>
        <end position="314"/>
    </location>
</feature>
<dbReference type="PANTHER" id="PTHR42718">
    <property type="entry name" value="MAJOR FACILITATOR SUPERFAMILY MULTIDRUG TRANSPORTER MFSC"/>
    <property type="match status" value="1"/>
</dbReference>
<evidence type="ECO:0000256" key="2">
    <source>
        <dbReference type="ARBA" id="ARBA00022692"/>
    </source>
</evidence>
<evidence type="ECO:0000256" key="1">
    <source>
        <dbReference type="ARBA" id="ARBA00004651"/>
    </source>
</evidence>